<dbReference type="PANTHER" id="PTHR30305:SF3">
    <property type="entry name" value="PROTEIN YJDM"/>
    <property type="match status" value="1"/>
</dbReference>
<name>A0A4Y3HYX5_9VIBR</name>
<dbReference type="OrthoDB" id="9810131at2"/>
<dbReference type="InterPro" id="IPR013988">
    <property type="entry name" value="YjdM_C"/>
</dbReference>
<dbReference type="InterPro" id="IPR013991">
    <property type="entry name" value="PhnaA_N_proteobac"/>
</dbReference>
<feature type="domain" description="PhnA protein N-terminal proteobacterial" evidence="1">
    <location>
        <begin position="6"/>
        <end position="52"/>
    </location>
</feature>
<reference evidence="2 3" key="1">
    <citation type="submission" date="2019-06" db="EMBL/GenBank/DDBJ databases">
        <title>Whole genome shotgun sequence of Vibrio inusitatus NBRC 102082.</title>
        <authorList>
            <person name="Hosoyama A."/>
            <person name="Uohara A."/>
            <person name="Ohji S."/>
            <person name="Ichikawa N."/>
        </authorList>
    </citation>
    <scope>NUCLEOTIDE SEQUENCE [LARGE SCALE GENOMIC DNA]</scope>
    <source>
        <strain evidence="2 3">NBRC 102082</strain>
    </source>
</reference>
<sequence length="190" mass="21420">MSIESTLRQRCGDKCELCGATNDLQPFAVAPHSQATVDHGALLCDTCRTQVEDADQMDVNHWRCLNDSMWSQEPPVQVLAWRQLTRLTRKGEAWAQDLLDMMYMEEETKTWAETGMENDGKKHVDCHGAPLSKGDTVTIIKDLPVKGSSMVVKIGTMVRNISLAQDDPELFSGKVEGQSMWLRCEFCRKK</sequence>
<evidence type="ECO:0000313" key="3">
    <source>
        <dbReference type="Proteomes" id="UP000318717"/>
    </source>
</evidence>
<dbReference type="AlphaFoldDB" id="A0A4Y3HYX5"/>
<protein>
    <submittedName>
        <fullName evidence="2">Alkylphosphonate utilization protein</fullName>
    </submittedName>
</protein>
<dbReference type="EMBL" id="BJLF01000017">
    <property type="protein sequence ID" value="GEA52211.1"/>
    <property type="molecule type" value="Genomic_DNA"/>
</dbReference>
<keyword evidence="3" id="KW-1185">Reference proteome</keyword>
<accession>A0A4Y3HYX5</accession>
<gene>
    <name evidence="2" type="ORF">VIN01S_30150</name>
</gene>
<dbReference type="Gene3D" id="2.30.30.40">
    <property type="entry name" value="SH3 Domains"/>
    <property type="match status" value="1"/>
</dbReference>
<dbReference type="SUPFAM" id="SSF82057">
    <property type="entry name" value="Prokaryotic SH3-related domain"/>
    <property type="match status" value="1"/>
</dbReference>
<dbReference type="PANTHER" id="PTHR30305">
    <property type="entry name" value="PROTEIN YJDM-RELATED"/>
    <property type="match status" value="1"/>
</dbReference>
<dbReference type="SMART" id="SM00782">
    <property type="entry name" value="PhnA_Zn_Ribbon"/>
    <property type="match status" value="1"/>
</dbReference>
<dbReference type="Pfam" id="PF03831">
    <property type="entry name" value="YjdM"/>
    <property type="match status" value="1"/>
</dbReference>
<comment type="caution">
    <text evidence="2">The sequence shown here is derived from an EMBL/GenBank/DDBJ whole genome shotgun (WGS) entry which is preliminary data.</text>
</comment>
<dbReference type="Proteomes" id="UP000318717">
    <property type="component" value="Unassembled WGS sequence"/>
</dbReference>
<organism evidence="2 3">
    <name type="scientific">Vibrio inusitatus NBRC 102082</name>
    <dbReference type="NCBI Taxonomy" id="1219070"/>
    <lineage>
        <taxon>Bacteria</taxon>
        <taxon>Pseudomonadati</taxon>
        <taxon>Pseudomonadota</taxon>
        <taxon>Gammaproteobacteria</taxon>
        <taxon>Vibrionales</taxon>
        <taxon>Vibrionaceae</taxon>
        <taxon>Vibrio</taxon>
    </lineage>
</organism>
<proteinExistence type="predicted"/>
<evidence type="ECO:0000313" key="2">
    <source>
        <dbReference type="EMBL" id="GEA52211.1"/>
    </source>
</evidence>
<dbReference type="RefSeq" id="WP_141346664.1">
    <property type="nucleotide sequence ID" value="NZ_BJLF01000017.1"/>
</dbReference>
<evidence type="ECO:0000259" key="1">
    <source>
        <dbReference type="SMART" id="SM00782"/>
    </source>
</evidence>